<gene>
    <name evidence="3" type="ORF">C2G38_2143611</name>
</gene>
<comment type="caution">
    <text evidence="3">The sequence shown here is derived from an EMBL/GenBank/DDBJ whole genome shotgun (WGS) entry which is preliminary data.</text>
</comment>
<name>A0A397UYP1_9GLOM</name>
<feature type="transmembrane region" description="Helical" evidence="1">
    <location>
        <begin position="129"/>
        <end position="145"/>
    </location>
</feature>
<evidence type="ECO:0000256" key="2">
    <source>
        <dbReference type="SAM" id="SignalP"/>
    </source>
</evidence>
<feature type="signal peptide" evidence="2">
    <location>
        <begin position="1"/>
        <end position="21"/>
    </location>
</feature>
<feature type="chain" id="PRO_5017178534" evidence="2">
    <location>
        <begin position="22"/>
        <end position="146"/>
    </location>
</feature>
<dbReference type="Proteomes" id="UP000266673">
    <property type="component" value="Unassembled WGS sequence"/>
</dbReference>
<keyword evidence="1" id="KW-1133">Transmembrane helix</keyword>
<organism evidence="3 4">
    <name type="scientific">Gigaspora rosea</name>
    <dbReference type="NCBI Taxonomy" id="44941"/>
    <lineage>
        <taxon>Eukaryota</taxon>
        <taxon>Fungi</taxon>
        <taxon>Fungi incertae sedis</taxon>
        <taxon>Mucoromycota</taxon>
        <taxon>Glomeromycotina</taxon>
        <taxon>Glomeromycetes</taxon>
        <taxon>Diversisporales</taxon>
        <taxon>Gigasporaceae</taxon>
        <taxon>Gigaspora</taxon>
    </lineage>
</organism>
<feature type="transmembrane region" description="Helical" evidence="1">
    <location>
        <begin position="101"/>
        <end position="122"/>
    </location>
</feature>
<keyword evidence="1" id="KW-0472">Membrane</keyword>
<keyword evidence="1" id="KW-0812">Transmembrane</keyword>
<evidence type="ECO:0000313" key="3">
    <source>
        <dbReference type="EMBL" id="RIB15364.1"/>
    </source>
</evidence>
<keyword evidence="2" id="KW-0732">Signal</keyword>
<dbReference type="AlphaFoldDB" id="A0A397UYP1"/>
<sequence length="146" mass="15818">MSLKLYLILFIILVTSTVIYASPIESNSLEYYEAEINFYTKKILEAKNILNAQDVQDAQDSNKASDPVIFNNNSFIVTLKKVNTDFVAVAKFDTSIVSRDIFCPFIINAFVAAVGIAFIAALGAAASSLAIGPFVIAGPVLVFVVE</sequence>
<reference evidence="3 4" key="1">
    <citation type="submission" date="2018-06" db="EMBL/GenBank/DDBJ databases">
        <title>Comparative genomics reveals the genomic features of Rhizophagus irregularis, R. cerebriforme, R. diaphanum and Gigaspora rosea, and their symbiotic lifestyle signature.</title>
        <authorList>
            <person name="Morin E."/>
            <person name="San Clemente H."/>
            <person name="Chen E.C.H."/>
            <person name="De La Providencia I."/>
            <person name="Hainaut M."/>
            <person name="Kuo A."/>
            <person name="Kohler A."/>
            <person name="Murat C."/>
            <person name="Tang N."/>
            <person name="Roy S."/>
            <person name="Loubradou J."/>
            <person name="Henrissat B."/>
            <person name="Grigoriev I.V."/>
            <person name="Corradi N."/>
            <person name="Roux C."/>
            <person name="Martin F.M."/>
        </authorList>
    </citation>
    <scope>NUCLEOTIDE SEQUENCE [LARGE SCALE GENOMIC DNA]</scope>
    <source>
        <strain evidence="3 4">DAOM 194757</strain>
    </source>
</reference>
<protein>
    <submittedName>
        <fullName evidence="3">Uncharacterized protein</fullName>
    </submittedName>
</protein>
<evidence type="ECO:0000313" key="4">
    <source>
        <dbReference type="Proteomes" id="UP000266673"/>
    </source>
</evidence>
<dbReference type="EMBL" id="QKWP01000749">
    <property type="protein sequence ID" value="RIB15364.1"/>
    <property type="molecule type" value="Genomic_DNA"/>
</dbReference>
<keyword evidence="4" id="KW-1185">Reference proteome</keyword>
<accession>A0A397UYP1</accession>
<feature type="non-terminal residue" evidence="3">
    <location>
        <position position="146"/>
    </location>
</feature>
<dbReference type="OrthoDB" id="10437684at2759"/>
<proteinExistence type="predicted"/>
<evidence type="ECO:0000256" key="1">
    <source>
        <dbReference type="SAM" id="Phobius"/>
    </source>
</evidence>